<evidence type="ECO:0000256" key="1">
    <source>
        <dbReference type="ARBA" id="ARBA00022649"/>
    </source>
</evidence>
<comment type="caution">
    <text evidence="3">The sequence shown here is derived from an EMBL/GenBank/DDBJ whole genome shotgun (WGS) entry which is preliminary data.</text>
</comment>
<dbReference type="EMBL" id="JABXWR010000001">
    <property type="protein sequence ID" value="NVO67172.1"/>
    <property type="molecule type" value="Genomic_DNA"/>
</dbReference>
<sequence>MEKLAALAVDPCPGSGGDRERLHVQGRDDTYRLHIGRTYTAFYRIREPEQEVLVLTVMSNEQAHKKYGDF</sequence>
<evidence type="ECO:0000313" key="3">
    <source>
        <dbReference type="EMBL" id="NVO67172.1"/>
    </source>
</evidence>
<gene>
    <name evidence="3" type="ORF">HWN36_07585</name>
</gene>
<reference evidence="3 4" key="1">
    <citation type="submission" date="2020-06" db="EMBL/GenBank/DDBJ databases">
        <title>Methanofollis fontis sp. nov., a methanogen isolated from marine sediments near a cold seep at Four-Way Closure Ridge offshore southwestern Taiwan.</title>
        <authorList>
            <person name="Chen S.-C."/>
            <person name="Teng N.-H."/>
            <person name="Lin Y.-S."/>
            <person name="Lai M.-C."/>
            <person name="Chen H.-H."/>
            <person name="Wang C.-C."/>
        </authorList>
    </citation>
    <scope>NUCLEOTIDE SEQUENCE [LARGE SCALE GENOMIC DNA]</scope>
    <source>
        <strain evidence="3 4">DSM 2702</strain>
    </source>
</reference>
<dbReference type="OrthoDB" id="228407at2157"/>
<dbReference type="Proteomes" id="UP000570823">
    <property type="component" value="Unassembled WGS sequence"/>
</dbReference>
<dbReference type="InterPro" id="IPR035093">
    <property type="entry name" value="RelE/ParE_toxin_dom_sf"/>
</dbReference>
<keyword evidence="4" id="KW-1185">Reference proteome</keyword>
<dbReference type="SUPFAM" id="SSF143011">
    <property type="entry name" value="RelE-like"/>
    <property type="match status" value="1"/>
</dbReference>
<evidence type="ECO:0000256" key="2">
    <source>
        <dbReference type="SAM" id="MobiDB-lite"/>
    </source>
</evidence>
<dbReference type="Pfam" id="PF05016">
    <property type="entry name" value="ParE_toxin"/>
    <property type="match status" value="1"/>
</dbReference>
<evidence type="ECO:0000313" key="4">
    <source>
        <dbReference type="Proteomes" id="UP000570823"/>
    </source>
</evidence>
<keyword evidence="1" id="KW-1277">Toxin-antitoxin system</keyword>
<name>A0A7K4HPS9_9EURY</name>
<feature type="region of interest" description="Disordered" evidence="2">
    <location>
        <begin position="1"/>
        <end position="22"/>
    </location>
</feature>
<dbReference type="AlphaFoldDB" id="A0A7K4HPS9"/>
<accession>A0A7K4HPS9</accession>
<proteinExistence type="predicted"/>
<dbReference type="InterPro" id="IPR007712">
    <property type="entry name" value="RelE/ParE_toxin"/>
</dbReference>
<organism evidence="3 4">
    <name type="scientific">Methanofollis tationis</name>
    <dbReference type="NCBI Taxonomy" id="81417"/>
    <lineage>
        <taxon>Archaea</taxon>
        <taxon>Methanobacteriati</taxon>
        <taxon>Methanobacteriota</taxon>
        <taxon>Stenosarchaea group</taxon>
        <taxon>Methanomicrobia</taxon>
        <taxon>Methanomicrobiales</taxon>
        <taxon>Methanomicrobiaceae</taxon>
        <taxon>Methanofollis</taxon>
    </lineage>
</organism>
<dbReference type="Gene3D" id="3.30.2310.20">
    <property type="entry name" value="RelE-like"/>
    <property type="match status" value="1"/>
</dbReference>
<protein>
    <submittedName>
        <fullName evidence="3">Type II toxin-antitoxin system RelE/ParE family toxin</fullName>
    </submittedName>
</protein>